<dbReference type="PROSITE" id="PS00153">
    <property type="entry name" value="ATPASE_GAMMA"/>
    <property type="match status" value="1"/>
</dbReference>
<evidence type="ECO:0000256" key="7">
    <source>
        <dbReference type="ARBA" id="ARBA00022781"/>
    </source>
</evidence>
<dbReference type="GO" id="GO:0042777">
    <property type="term" value="P:proton motive force-driven plasma membrane ATP synthesis"/>
    <property type="evidence" value="ECO:0007669"/>
    <property type="project" value="UniProtKB-UniRule"/>
</dbReference>
<evidence type="ECO:0000256" key="1">
    <source>
        <dbReference type="ARBA" id="ARBA00003456"/>
    </source>
</evidence>
<dbReference type="InterPro" id="IPR023632">
    <property type="entry name" value="ATP_synth_F1_gsu_CS"/>
</dbReference>
<protein>
    <recommendedName>
        <fullName evidence="12">ATP synthase gamma chain</fullName>
    </recommendedName>
    <alternativeName>
        <fullName evidence="12">ATP synthase F1 sector gamma subunit</fullName>
    </alternativeName>
    <alternativeName>
        <fullName evidence="12">F-ATPase gamma subunit</fullName>
    </alternativeName>
</protein>
<sequence length="287" mass="31497">MPSSKEIKKQIGSVENTKKITSAMEMVAASKMRKAEARMHATRPYAEKMRQVIGHIGKAHPEYTHPFMEEREVKKAGIIVITSDRGLCGGLNTNALRETVNLMGDLDGKGIGYRVAAIGKKSLPLLNRLGVDIMAESSELGDAPEVTEIAGAAKVVMDAFMEGELDRVYLVFNEFVNTMTQNVRAEQILPITGLSEPDELHWDYIYEPEPQEVIDGLMQRYVESLIFHGLVENIASEQAARMVAMKSASDNAEDLIEDLKLSYNKARQAAITAELAEITSGAAALEG</sequence>
<evidence type="ECO:0000256" key="3">
    <source>
        <dbReference type="ARBA" id="ARBA00007681"/>
    </source>
</evidence>
<dbReference type="PANTHER" id="PTHR11693:SF22">
    <property type="entry name" value="ATP SYNTHASE SUBUNIT GAMMA, MITOCHONDRIAL"/>
    <property type="match status" value="1"/>
</dbReference>
<evidence type="ECO:0000256" key="10">
    <source>
        <dbReference type="ARBA" id="ARBA00023196"/>
    </source>
</evidence>
<evidence type="ECO:0000256" key="8">
    <source>
        <dbReference type="ARBA" id="ARBA00023065"/>
    </source>
</evidence>
<dbReference type="FunFam" id="1.10.287.80:FF:000005">
    <property type="entry name" value="ATP synthase gamma chain"/>
    <property type="match status" value="1"/>
</dbReference>
<dbReference type="EMBL" id="FMUN01000004">
    <property type="protein sequence ID" value="SCY23461.1"/>
    <property type="molecule type" value="Genomic_DNA"/>
</dbReference>
<dbReference type="OrthoDB" id="9812769at2"/>
<accession>A0A0P9ERZ8</accession>
<name>A0A0P9ERZ8_9GAMM</name>
<keyword evidence="10 12" id="KW-0139">CF(1)</keyword>
<evidence type="ECO:0000313" key="14">
    <source>
        <dbReference type="Proteomes" id="UP000183104"/>
    </source>
</evidence>
<dbReference type="PRINTS" id="PR00126">
    <property type="entry name" value="ATPASEGAMMA"/>
</dbReference>
<dbReference type="PATRIC" id="fig|381306.5.peg.1900"/>
<comment type="function">
    <text evidence="1 12">Produces ATP from ADP in the presence of a proton gradient across the membrane. The gamma chain is believed to be important in regulating ATPase activity and the flow of protons through the CF(0) complex.</text>
</comment>
<dbReference type="InterPro" id="IPR000131">
    <property type="entry name" value="ATP_synth_F1_gsu"/>
</dbReference>
<dbReference type="GO" id="GO:0046933">
    <property type="term" value="F:proton-transporting ATP synthase activity, rotational mechanism"/>
    <property type="evidence" value="ECO:0007669"/>
    <property type="project" value="UniProtKB-UniRule"/>
</dbReference>
<proteinExistence type="inferred from homology"/>
<dbReference type="InterPro" id="IPR035968">
    <property type="entry name" value="ATP_synth_F1_ATPase_gsu"/>
</dbReference>
<dbReference type="Proteomes" id="UP000183104">
    <property type="component" value="Unassembled WGS sequence"/>
</dbReference>
<dbReference type="GO" id="GO:0005886">
    <property type="term" value="C:plasma membrane"/>
    <property type="evidence" value="ECO:0007669"/>
    <property type="project" value="UniProtKB-SubCell"/>
</dbReference>
<comment type="similarity">
    <text evidence="3 12">Belongs to the ATPase gamma chain family.</text>
</comment>
<keyword evidence="7 12" id="KW-0375">Hydrogen ion transport</keyword>
<evidence type="ECO:0000256" key="4">
    <source>
        <dbReference type="ARBA" id="ARBA00011648"/>
    </source>
</evidence>
<dbReference type="PANTHER" id="PTHR11693">
    <property type="entry name" value="ATP SYNTHASE GAMMA CHAIN"/>
    <property type="match status" value="1"/>
</dbReference>
<dbReference type="CDD" id="cd12151">
    <property type="entry name" value="F1-ATPase_gamma"/>
    <property type="match status" value="1"/>
</dbReference>
<keyword evidence="5 12" id="KW-0813">Transport</keyword>
<keyword evidence="9 12" id="KW-0472">Membrane</keyword>
<gene>
    <name evidence="12" type="primary">atpG</name>
    <name evidence="13" type="ORF">SAMN05661077_1537</name>
</gene>
<dbReference type="NCBIfam" id="TIGR01146">
    <property type="entry name" value="ATPsyn_F1gamma"/>
    <property type="match status" value="1"/>
</dbReference>
<dbReference type="STRING" id="381306.AN478_01730"/>
<keyword evidence="11 12" id="KW-0066">ATP synthesis</keyword>
<dbReference type="RefSeq" id="WP_054964904.1">
    <property type="nucleotide sequence ID" value="NZ_FMUN01000004.1"/>
</dbReference>
<keyword evidence="6 12" id="KW-1003">Cell membrane</keyword>
<evidence type="ECO:0000256" key="12">
    <source>
        <dbReference type="HAMAP-Rule" id="MF_00815"/>
    </source>
</evidence>
<evidence type="ECO:0000313" key="13">
    <source>
        <dbReference type="EMBL" id="SCY23461.1"/>
    </source>
</evidence>
<dbReference type="NCBIfam" id="NF004144">
    <property type="entry name" value="PRK05621.1-1"/>
    <property type="match status" value="1"/>
</dbReference>
<evidence type="ECO:0000256" key="5">
    <source>
        <dbReference type="ARBA" id="ARBA00022448"/>
    </source>
</evidence>
<dbReference type="GO" id="GO:0005524">
    <property type="term" value="F:ATP binding"/>
    <property type="evidence" value="ECO:0007669"/>
    <property type="project" value="UniProtKB-UniRule"/>
</dbReference>
<evidence type="ECO:0000256" key="9">
    <source>
        <dbReference type="ARBA" id="ARBA00023136"/>
    </source>
</evidence>
<reference evidence="14" key="1">
    <citation type="submission" date="2016-10" db="EMBL/GenBank/DDBJ databases">
        <authorList>
            <person name="Varghese N."/>
        </authorList>
    </citation>
    <scope>NUCLEOTIDE SEQUENCE [LARGE SCALE GENOMIC DNA]</scope>
    <source>
        <strain evidence="14">HL 19</strain>
    </source>
</reference>
<comment type="subunit">
    <text evidence="4 12">F-type ATPases have 2 components, CF(1) - the catalytic core - and CF(0) - the membrane proton channel. CF(1) has five subunits: alpha(3), beta(3), gamma(1), delta(1), epsilon(1). CF(0) has three main subunits: a, b and c.</text>
</comment>
<organism evidence="13 14">
    <name type="scientific">Thiohalorhabdus denitrificans</name>
    <dbReference type="NCBI Taxonomy" id="381306"/>
    <lineage>
        <taxon>Bacteria</taxon>
        <taxon>Pseudomonadati</taxon>
        <taxon>Pseudomonadota</taxon>
        <taxon>Gammaproteobacteria</taxon>
        <taxon>Thiohalorhabdales</taxon>
        <taxon>Thiohalorhabdaceae</taxon>
        <taxon>Thiohalorhabdus</taxon>
    </lineage>
</organism>
<dbReference type="HAMAP" id="MF_00815">
    <property type="entry name" value="ATP_synth_gamma_bact"/>
    <property type="match status" value="1"/>
</dbReference>
<dbReference type="GO" id="GO:0045259">
    <property type="term" value="C:proton-transporting ATP synthase complex"/>
    <property type="evidence" value="ECO:0007669"/>
    <property type="project" value="UniProtKB-KW"/>
</dbReference>
<dbReference type="Gene3D" id="1.10.287.80">
    <property type="entry name" value="ATP synthase, gamma subunit, helix hairpin domain"/>
    <property type="match status" value="1"/>
</dbReference>
<keyword evidence="14" id="KW-1185">Reference proteome</keyword>
<evidence type="ECO:0000256" key="6">
    <source>
        <dbReference type="ARBA" id="ARBA00022475"/>
    </source>
</evidence>
<evidence type="ECO:0000256" key="2">
    <source>
        <dbReference type="ARBA" id="ARBA00004170"/>
    </source>
</evidence>
<dbReference type="Gene3D" id="3.40.1380.10">
    <property type="match status" value="1"/>
</dbReference>
<evidence type="ECO:0000256" key="11">
    <source>
        <dbReference type="ARBA" id="ARBA00023310"/>
    </source>
</evidence>
<dbReference type="Pfam" id="PF00231">
    <property type="entry name" value="ATP-synt"/>
    <property type="match status" value="1"/>
</dbReference>
<keyword evidence="8 12" id="KW-0406">Ion transport</keyword>
<comment type="subcellular location">
    <subcellularLocation>
        <location evidence="12">Cell membrane</location>
        <topology evidence="12">Peripheral membrane protein</topology>
    </subcellularLocation>
    <subcellularLocation>
        <location evidence="2">Membrane</location>
        <topology evidence="2">Peripheral membrane protein</topology>
    </subcellularLocation>
</comment>
<dbReference type="SUPFAM" id="SSF52943">
    <property type="entry name" value="ATP synthase (F1-ATPase), gamma subunit"/>
    <property type="match status" value="1"/>
</dbReference>
<dbReference type="AlphaFoldDB" id="A0A0P9ERZ8"/>